<dbReference type="AlphaFoldDB" id="A0A2S5KS55"/>
<protein>
    <submittedName>
        <fullName evidence="2">Alpha-E domain-containing protein</fullName>
    </submittedName>
</protein>
<evidence type="ECO:0000313" key="3">
    <source>
        <dbReference type="Proteomes" id="UP000238196"/>
    </source>
</evidence>
<dbReference type="EMBL" id="PRLP01000027">
    <property type="protein sequence ID" value="PPC77691.1"/>
    <property type="molecule type" value="Genomic_DNA"/>
</dbReference>
<gene>
    <name evidence="2" type="ORF">C4K68_08915</name>
</gene>
<dbReference type="Pfam" id="PF04168">
    <property type="entry name" value="Alpha-E"/>
    <property type="match status" value="1"/>
</dbReference>
<dbReference type="InterPro" id="IPR051680">
    <property type="entry name" value="ATP-dep_Glu-Cys_Ligase-2"/>
</dbReference>
<dbReference type="PANTHER" id="PTHR34595:SF7">
    <property type="entry name" value="SLL1039 PROTEIN"/>
    <property type="match status" value="1"/>
</dbReference>
<dbReference type="InterPro" id="IPR007296">
    <property type="entry name" value="DUF403"/>
</dbReference>
<dbReference type="PANTHER" id="PTHR34595">
    <property type="entry name" value="BLR5612 PROTEIN"/>
    <property type="match status" value="1"/>
</dbReference>
<evidence type="ECO:0000259" key="1">
    <source>
        <dbReference type="Pfam" id="PF04168"/>
    </source>
</evidence>
<organism evidence="2 3">
    <name type="scientific">Proteobacteria bacterium 228</name>
    <dbReference type="NCBI Taxonomy" id="2083153"/>
    <lineage>
        <taxon>Bacteria</taxon>
        <taxon>Pseudomonadati</taxon>
        <taxon>Pseudomonadota</taxon>
    </lineage>
</organism>
<comment type="caution">
    <text evidence="2">The sequence shown here is derived from an EMBL/GenBank/DDBJ whole genome shotgun (WGS) entry which is preliminary data.</text>
</comment>
<accession>A0A2S5KS55</accession>
<feature type="domain" description="DUF403" evidence="1">
    <location>
        <begin position="1"/>
        <end position="300"/>
    </location>
</feature>
<name>A0A2S5KS55_9PROT</name>
<evidence type="ECO:0000313" key="2">
    <source>
        <dbReference type="EMBL" id="PPC77691.1"/>
    </source>
</evidence>
<dbReference type="OrthoDB" id="9803532at2"/>
<sequence>MLARVAENVYWMGRYLERIDDTARLINATTHMLIDSHKDTRFSWPVLINVLGEDNRRFISEGGSSERTVMHYLIAAEDSPASIRFSCTQVRSNARCVREVIPRDIWEEVNSLNQFMQAECTQASSRRKRYNLMVEVVRRCQMVIGVMDGTMLRDDAYRLFNIGRHLERADMTTRIMDVLILQQLTPAMGHQGRREIQWNAVLNALGGVESYQRYYAREEGDSDVIDFLLTYKAFPRSIMYCLDKMQNEAKLLPRADSLLQTIEKLRKELDSEPLTQLSTHDLHSLIDDLQAGLIDIHTALISDSLHTPTR</sequence>
<dbReference type="Proteomes" id="UP000238196">
    <property type="component" value="Unassembled WGS sequence"/>
</dbReference>
<proteinExistence type="predicted"/>
<reference evidence="2 3" key="1">
    <citation type="submission" date="2018-02" db="EMBL/GenBank/DDBJ databases">
        <title>novel marine gammaproteobacteria from coastal saline agro ecosystem.</title>
        <authorList>
            <person name="Krishnan R."/>
            <person name="Ramesh Kumar N."/>
        </authorList>
    </citation>
    <scope>NUCLEOTIDE SEQUENCE [LARGE SCALE GENOMIC DNA]</scope>
    <source>
        <strain evidence="2 3">228</strain>
    </source>
</reference>